<dbReference type="Gene3D" id="2.40.10.10">
    <property type="entry name" value="Trypsin-like serine proteases"/>
    <property type="match status" value="2"/>
</dbReference>
<keyword evidence="3" id="KW-1185">Reference proteome</keyword>
<dbReference type="InterPro" id="IPR009003">
    <property type="entry name" value="Peptidase_S1_PA"/>
</dbReference>
<feature type="region of interest" description="Disordered" evidence="1">
    <location>
        <begin position="1"/>
        <end position="28"/>
    </location>
</feature>
<dbReference type="SUPFAM" id="SSF50494">
    <property type="entry name" value="Trypsin-like serine proteases"/>
    <property type="match status" value="1"/>
</dbReference>
<dbReference type="Proteomes" id="UP000439903">
    <property type="component" value="Unassembled WGS sequence"/>
</dbReference>
<dbReference type="EMBL" id="WTPW01000409">
    <property type="protein sequence ID" value="KAF0514425.1"/>
    <property type="molecule type" value="Genomic_DNA"/>
</dbReference>
<accession>A0A8H4AMS2</accession>
<organism evidence="2 3">
    <name type="scientific">Gigaspora margarita</name>
    <dbReference type="NCBI Taxonomy" id="4874"/>
    <lineage>
        <taxon>Eukaryota</taxon>
        <taxon>Fungi</taxon>
        <taxon>Fungi incertae sedis</taxon>
        <taxon>Mucoromycota</taxon>
        <taxon>Glomeromycotina</taxon>
        <taxon>Glomeromycetes</taxon>
        <taxon>Diversisporales</taxon>
        <taxon>Gigasporaceae</taxon>
        <taxon>Gigaspora</taxon>
    </lineage>
</organism>
<evidence type="ECO:0008006" key="4">
    <source>
        <dbReference type="Google" id="ProtNLM"/>
    </source>
</evidence>
<dbReference type="AlphaFoldDB" id="A0A8H4AMS2"/>
<protein>
    <recommendedName>
        <fullName evidence="4">Serine protease</fullName>
    </recommendedName>
</protein>
<gene>
    <name evidence="2" type="ORF">F8M41_017603</name>
</gene>
<name>A0A8H4AMS2_GIGMA</name>
<feature type="compositionally biased region" description="Polar residues" evidence="1">
    <location>
        <begin position="10"/>
        <end position="26"/>
    </location>
</feature>
<reference evidence="2 3" key="1">
    <citation type="journal article" date="2019" name="Environ. Microbiol.">
        <title>At the nexus of three kingdoms: the genome of the mycorrhizal fungus Gigaspora margarita provides insights into plant, endobacterial and fungal interactions.</title>
        <authorList>
            <person name="Venice F."/>
            <person name="Ghignone S."/>
            <person name="Salvioli di Fossalunga A."/>
            <person name="Amselem J."/>
            <person name="Novero M."/>
            <person name="Xianan X."/>
            <person name="Sedzielewska Toro K."/>
            <person name="Morin E."/>
            <person name="Lipzen A."/>
            <person name="Grigoriev I.V."/>
            <person name="Henrissat B."/>
            <person name="Martin F.M."/>
            <person name="Bonfante P."/>
        </authorList>
    </citation>
    <scope>NUCLEOTIDE SEQUENCE [LARGE SCALE GENOMIC DNA]</scope>
    <source>
        <strain evidence="2 3">BEG34</strain>
    </source>
</reference>
<evidence type="ECO:0000313" key="2">
    <source>
        <dbReference type="EMBL" id="KAF0514425.1"/>
    </source>
</evidence>
<dbReference type="InterPro" id="IPR043504">
    <property type="entry name" value="Peptidase_S1_PA_chymotrypsin"/>
</dbReference>
<dbReference type="OrthoDB" id="10315999at2759"/>
<evidence type="ECO:0000313" key="3">
    <source>
        <dbReference type="Proteomes" id="UP000439903"/>
    </source>
</evidence>
<sequence>MTLDEEETSTKTPNPLTQPSTNSSTLKPRDFSGSLISAVLINGDGLVNRFKKTICSAGFWARNATDPDINYVVTAGHCFLNAPGNLNFYNHRSWNSQDWKRKGSNFVGKAEKYFIKPFDAGLIFVEGNYKPSMVIRNTDSDLFTELWIMNDILVPSVGAHLCKTGYVTHVTCGHIKSFNGFFINEFSFGRAFIFDTSESRGGDSGGTAFSYQDLRHVSLIGVHSASGFDISVTTPLRTILDSFDIEPYLLKFSD</sequence>
<proteinExistence type="predicted"/>
<evidence type="ECO:0000256" key="1">
    <source>
        <dbReference type="SAM" id="MobiDB-lite"/>
    </source>
</evidence>
<comment type="caution">
    <text evidence="2">The sequence shown here is derived from an EMBL/GenBank/DDBJ whole genome shotgun (WGS) entry which is preliminary data.</text>
</comment>